<dbReference type="InterPro" id="IPR023214">
    <property type="entry name" value="HAD_sf"/>
</dbReference>
<gene>
    <name evidence="1" type="ORF">COX80_01465</name>
</gene>
<organism evidence="1 2">
    <name type="scientific">Candidatus Magasanikbacteria bacterium CG_4_10_14_0_2_um_filter_33_14</name>
    <dbReference type="NCBI Taxonomy" id="1974636"/>
    <lineage>
        <taxon>Bacteria</taxon>
        <taxon>Candidatus Magasanikiibacteriota</taxon>
    </lineage>
</organism>
<dbReference type="SFLD" id="SFLDS00003">
    <property type="entry name" value="Haloacid_Dehalogenase"/>
    <property type="match status" value="1"/>
</dbReference>
<name>A0A2M7VBI1_9BACT</name>
<dbReference type="NCBIfam" id="TIGR01509">
    <property type="entry name" value="HAD-SF-IA-v3"/>
    <property type="match status" value="1"/>
</dbReference>
<dbReference type="PRINTS" id="PR00413">
    <property type="entry name" value="HADHALOGNASE"/>
</dbReference>
<protein>
    <recommendedName>
        <fullName evidence="3">HAD family phosphatase</fullName>
    </recommendedName>
</protein>
<dbReference type="PANTHER" id="PTHR43611:SF3">
    <property type="entry name" value="FLAVIN MONONUCLEOTIDE HYDROLASE 1, CHLOROPLATIC"/>
    <property type="match status" value="1"/>
</dbReference>
<comment type="caution">
    <text evidence="1">The sequence shown here is derived from an EMBL/GenBank/DDBJ whole genome shotgun (WGS) entry which is preliminary data.</text>
</comment>
<reference evidence="2" key="1">
    <citation type="submission" date="2017-09" db="EMBL/GenBank/DDBJ databases">
        <title>Depth-based differentiation of microbial function through sediment-hosted aquifers and enrichment of novel symbionts in the deep terrestrial subsurface.</title>
        <authorList>
            <person name="Probst A.J."/>
            <person name="Ladd B."/>
            <person name="Jarett J.K."/>
            <person name="Geller-Mcgrath D.E."/>
            <person name="Sieber C.M.K."/>
            <person name="Emerson J.B."/>
            <person name="Anantharaman K."/>
            <person name="Thomas B.C."/>
            <person name="Malmstrom R."/>
            <person name="Stieglmeier M."/>
            <person name="Klingl A."/>
            <person name="Woyke T."/>
            <person name="Ryan C.M."/>
            <person name="Banfield J.F."/>
        </authorList>
    </citation>
    <scope>NUCLEOTIDE SEQUENCE [LARGE SCALE GENOMIC DNA]</scope>
</reference>
<evidence type="ECO:0008006" key="3">
    <source>
        <dbReference type="Google" id="ProtNLM"/>
    </source>
</evidence>
<evidence type="ECO:0000313" key="2">
    <source>
        <dbReference type="Proteomes" id="UP000231453"/>
    </source>
</evidence>
<accession>A0A2M7VBI1</accession>
<dbReference type="InterPro" id="IPR006439">
    <property type="entry name" value="HAD-SF_hydro_IA"/>
</dbReference>
<sequence>MKKIKAIGFDWVGVVFFTSRYHTLITNLLNISQEEFSNSYYKHNHLINTTDIDPKEFWTIIFKELGKESKVDEFLELLRNFPKGKYNEEILPLLKLLRNKDYKIGLFSNHTTAGAQEARQIGVDELFDITLFSAEVGVMKEDPEAFLLLAKKLNVDISEMIFIDDTPKVLENAEEIGFEPILYTDMPSLLKRLNELNILTENEIEKL</sequence>
<dbReference type="InterPro" id="IPR036412">
    <property type="entry name" value="HAD-like_sf"/>
</dbReference>
<evidence type="ECO:0000313" key="1">
    <source>
        <dbReference type="EMBL" id="PIZ96407.1"/>
    </source>
</evidence>
<dbReference type="Proteomes" id="UP000231453">
    <property type="component" value="Unassembled WGS sequence"/>
</dbReference>
<dbReference type="Pfam" id="PF00702">
    <property type="entry name" value="Hydrolase"/>
    <property type="match status" value="1"/>
</dbReference>
<dbReference type="SUPFAM" id="SSF56784">
    <property type="entry name" value="HAD-like"/>
    <property type="match status" value="1"/>
</dbReference>
<dbReference type="Gene3D" id="3.40.50.1000">
    <property type="entry name" value="HAD superfamily/HAD-like"/>
    <property type="match status" value="1"/>
</dbReference>
<dbReference type="PANTHER" id="PTHR43611">
    <property type="entry name" value="ALPHA-D-GLUCOSE 1-PHOSPHATE PHOSPHATASE"/>
    <property type="match status" value="1"/>
</dbReference>
<proteinExistence type="predicted"/>
<dbReference type="SFLD" id="SFLDG01129">
    <property type="entry name" value="C1.5:_HAD__Beta-PGM__Phosphata"/>
    <property type="match status" value="1"/>
</dbReference>
<dbReference type="AlphaFoldDB" id="A0A2M7VBI1"/>
<dbReference type="EMBL" id="PFPL01000023">
    <property type="protein sequence ID" value="PIZ96407.1"/>
    <property type="molecule type" value="Genomic_DNA"/>
</dbReference>